<dbReference type="InterPro" id="IPR015919">
    <property type="entry name" value="Cadherin-like_sf"/>
</dbReference>
<dbReference type="Gene3D" id="2.60.40.60">
    <property type="entry name" value="Cadherins"/>
    <property type="match status" value="1"/>
</dbReference>
<dbReference type="InterPro" id="IPR019960">
    <property type="entry name" value="T1SS_VCA0849"/>
</dbReference>
<keyword evidence="2" id="KW-0677">Repeat</keyword>
<dbReference type="PRINTS" id="PR00313">
    <property type="entry name" value="CABNDNGRPT"/>
</dbReference>
<accession>A0ABN8EM25</accession>
<dbReference type="SMART" id="SM00112">
    <property type="entry name" value="CA"/>
    <property type="match status" value="1"/>
</dbReference>
<sequence>MQTTDDSGSPILEGAETFTVSVSDSSGVLDTGAGTIVDDGRDIGGTPADNDQPTYSIDSVVVSEGGVATFTVSRTGDALADQTVTVATSIGGGDSAEADDFTGKTQDITFAPGETSKTFTVQTTDDSALPIFEGEETFSIDVSDGSGILASGTGTIVDDGRDIGGTPADNDFPTVSISSVNNTAIEGGANNTVSFVIAQDNVSESDTTVNATLTLGDVETADLNATVDYIDANGDAATTTVAALVAGLEITIPAGSSYTPEFVLTVLDDAIYEVSESLSMAIALASGETDAQISGSADSATATIYDEDSTPGDGNNDQLGDLPALNIATSVATATEGGSDYVVFDVVRTGDTEVDSTFKLTIGGDIEASDIASLSYSVNGVDWIAFTNGGDLTLSAADADATLQVRVEPTNDDVFEQSESLTATIAAASTGEAVNIGTAIANGSFVDEDSTPGDGNNDQLGDLPALNIATSVATATEGGSDYVVFDVVRTGDTEVDSTFKLTIGGDVEASDIASLSYSVNGVDWIAFTNGGDLTLSAADVDATLQVRVEPTNDDVFEQSESLTATIAAASTGEAVNIGTATANGSFVDEDGSTPGDQLGDQPELNISTSVATATEGGSDYVVFDVVRTGDTEVDSTFKLTIGGDIEASDIASLSYSVNGVDWIAFTNGGDLTLSAADAAATLQVRVEPTNDDVFEQSESLTATIAAASTGEAVNIGTATANGSFVDEDGSTPGDQLGDQPELNISTSVATATEGGSDYVVFDVVRTGDTEVDSTFKLTIGGDIEASDIASLSYSVNGVDWIAFTNGGDLTLSAADADATLQVRVEPTNDDVFEQSESLTATIVAASTGEAINIGTATANGSFVDEDSTPGDGNNDQLGDLPTVSISSINNDALEGSGNNTVSFVVAQDNVSESDISITVTLDLNTVETIDLSSIVNYLNANGTSATTTVAALVAGLEITLPANSNYTPEFIFTVLDDVISEVSESLSMSLSSAVGAQISASANSATATISDNDVSLVLDLDGDDSTRAGLDYQTTYAAGGVTIATIDADLDIDIQHGNNTNLKSATITLVNNMAGDELVSSPLAGMTVANTGTQITITADDAINGMSVADFEAAIASIVFSNTETIYDPSTREIQVAVTDINDIQSNTATSYIVSPDIAITIDAISLQEDQADSVDGAGLLIVNMHDAITVTVSEGSASTPEALESLVIVFDSPLVAGAEVFGGTLAGDGMTFTIDDPAAAYGIKLPADYSTDGVANSTDNNAAALTYTVTATSNHGSVSESAVPDYPGDENTAYQVGTGITVTATGDVESSAVNATATHTAGDAYTDVQLALDGWVSDTDSSEQILPVSIIFDGLPPGVIASVGTLNGNTWTPNSGDAIDAYKTLSLKVPSQYVFSINATLMVSSDEAGVHQSPFTVTLLDDPSNNSAPVIDPLSKAIYENTTYVATIKATDTDSLISALSYRIDSSSPNAALFTIDATTGVLSFIKPPRYEDSNGTAYEVAVIANDGNSDSASQLMTISVQDTEPEAQSDMRFIAKVDGVAVATGNVLTPDAAQQLTGDIADNLGEDGIGSLLSVSYTNGAGVKTEQFFNLDPADDGAESVSITTDYGEITVKANGDYSYTLNNAAGIPLSAEDLFSYTMTDGDRVNQTSDGNGGWLGGDIPLADADTSTATLSINIGALTRLDLDADDSSNPLTSTGHLKSYFDGNGAVAIADTDTIIDQSGGVITLTKAEVTLTNTKTGDDFTFVDGNGVAVIGGVLPYGNIAYTVTTDVSGNRVINLVGTASVEDYQLAIAAIRFSNSEAHQDTEDRIIEVKVGDDNAWSNSAISVVEVVDAPSAYADALTLTENASQSGTNLLLNDVDMDTAAADLALTSIRYTDGGGDVVVVDFAGQASLTFTTEVGGTVTVYSDGNYDYTAPKSLDHSDATLDQDSFDYQVSDGILASDWTAVDITIDDTAPVAMDDLNGLRSNVASGNVITGEGQIVDAGLYAGGGADTETGDTLTGLHSDDANNIGVVYEGTTYYFADVGQSYKEVTISSDYGDLVIRDDGSYVYTKSVAGTVILAAGNTVQDWTSTVDIYGFRNDTTYRSGANIDKSILANASELGSAADTHNDGQGAELSGSGLGVAGGSRTEIDSSEAIVIDLHGEARQSVDIQLSGFIAPFTKAGWRAYDINGNVISTGNEGSSSFTVSASQDIRYIEFTSTAYDFYITSISYEVVPPALWQDQVFEYTLIDADGSTTTAELTIQDTFPTTVAVAADTNSVYESGLDTNGSEASTDKEIASGNLLDNDSAESISHFIVGAGTPVAVSGASASYTTAYGELTVYFQDGGGYKAGDYVYTLTGNTTDHTGANDDSLTEVFTYRVDDSADPAANPDSTSTLTVTIHDDTPNGNPVIDSMKTQAEPNITNLTLVLDSSGSMRADVDGKSYLEFAVAALKDLIAAADAAGNVNIHIIDFDNDIVSSGWIVDDVEAAYAFLDTMDEGGTTNYKMALEEVMAVGNGPANADTSSVYFLSDGVPYPYNSARVDATTEANWKDYLSNGGEPINAYGVGIGTGSVDLKDLQPIAYPQADKAFVLTDVRDLSTKLLETLSDDILAGTLGLLGTANGSGILLGADGGFIEEIVIDGDTYSFDFDNKEISRQLQGAASAVVILTGASSMDVITDLGGELNFNFETGEYNYVLKLDDNLLDKEVFDVTAIDGDGDTLVTQVIFNIDYQAKLDANRDFVTKLDGGTVEIPMEALLWNDIGPLSEDDGVSTRVDGDASLVDGIVSTDKTSFTYSLDKNSSNIDQAKVVVEQASGQNITGSEQDDILVGNAGDNTLVGGGGLDALVGGAGDDTLFGGMDEDILFGGSGHDTMDGGAGSDMFVFQQGDADGTDTINNFVTTSIGANDILNLADLLQDEENNSIDGYLAITKDGSDSLISVDIAGDGGAADHVIRFDNIDLLNWSQTTLTSEQALQEMLASGSLIVDE</sequence>
<dbReference type="SUPFAM" id="SSF51120">
    <property type="entry name" value="beta-Roll"/>
    <property type="match status" value="1"/>
</dbReference>
<dbReference type="CDD" id="cd11304">
    <property type="entry name" value="Cadherin_repeat"/>
    <property type="match status" value="1"/>
</dbReference>
<feature type="domain" description="Cadherin" evidence="6">
    <location>
        <begin position="1444"/>
        <end position="1535"/>
    </location>
</feature>
<dbReference type="PROSITE" id="PS50268">
    <property type="entry name" value="CADHERIN_2"/>
    <property type="match status" value="1"/>
</dbReference>
<keyword evidence="3" id="KW-0106">Calcium</keyword>
<dbReference type="SMART" id="SM00327">
    <property type="entry name" value="VWA"/>
    <property type="match status" value="1"/>
</dbReference>
<dbReference type="SUPFAM" id="SSF53300">
    <property type="entry name" value="vWA-like"/>
    <property type="match status" value="1"/>
</dbReference>
<dbReference type="EMBL" id="CAKLPX010000009">
    <property type="protein sequence ID" value="CAH0993433.1"/>
    <property type="molecule type" value="Genomic_DNA"/>
</dbReference>
<dbReference type="InterPro" id="IPR002035">
    <property type="entry name" value="VWF_A"/>
</dbReference>
<dbReference type="NCBIfam" id="TIGR03661">
    <property type="entry name" value="T1SS_VCA0849"/>
    <property type="match status" value="1"/>
</dbReference>
<reference evidence="7" key="1">
    <citation type="submission" date="2021-12" db="EMBL/GenBank/DDBJ databases">
        <authorList>
            <person name="Rodrigo-Torres L."/>
            <person name="Arahal R. D."/>
            <person name="Lucena T."/>
        </authorList>
    </citation>
    <scope>NUCLEOTIDE SEQUENCE</scope>
    <source>
        <strain evidence="7">CECT 8267</strain>
    </source>
</reference>
<evidence type="ECO:0000259" key="6">
    <source>
        <dbReference type="PROSITE" id="PS50268"/>
    </source>
</evidence>
<evidence type="ECO:0000313" key="8">
    <source>
        <dbReference type="Proteomes" id="UP000838100"/>
    </source>
</evidence>
<dbReference type="InterPro" id="IPR011049">
    <property type="entry name" value="Serralysin-like_metalloprot_C"/>
</dbReference>
<dbReference type="InterPro" id="IPR002126">
    <property type="entry name" value="Cadherin-like_dom"/>
</dbReference>
<name>A0ABN8EM25_9GAMM</name>
<dbReference type="Pfam" id="PF00353">
    <property type="entry name" value="HemolysinCabind"/>
    <property type="match status" value="1"/>
</dbReference>
<dbReference type="Pfam" id="PF03160">
    <property type="entry name" value="Calx-beta"/>
    <property type="match status" value="7"/>
</dbReference>
<evidence type="ECO:0000256" key="2">
    <source>
        <dbReference type="ARBA" id="ARBA00022737"/>
    </source>
</evidence>
<dbReference type="SUPFAM" id="SSF49313">
    <property type="entry name" value="Cadherin-like"/>
    <property type="match status" value="1"/>
</dbReference>
<dbReference type="InterPro" id="IPR003644">
    <property type="entry name" value="Calx_beta"/>
</dbReference>
<evidence type="ECO:0000256" key="3">
    <source>
        <dbReference type="ARBA" id="ARBA00022837"/>
    </source>
</evidence>
<evidence type="ECO:0000256" key="1">
    <source>
        <dbReference type="ARBA" id="ARBA00022729"/>
    </source>
</evidence>
<dbReference type="InterPro" id="IPR001343">
    <property type="entry name" value="Hemolysn_Ca-bd"/>
</dbReference>
<dbReference type="PROSITE" id="PS50234">
    <property type="entry name" value="VWFA"/>
    <property type="match status" value="1"/>
</dbReference>
<evidence type="ECO:0000256" key="4">
    <source>
        <dbReference type="SAM" id="MobiDB-lite"/>
    </source>
</evidence>
<dbReference type="InterPro" id="IPR038081">
    <property type="entry name" value="CalX-like_sf"/>
</dbReference>
<feature type="region of interest" description="Disordered" evidence="4">
    <location>
        <begin position="29"/>
        <end position="54"/>
    </location>
</feature>
<proteinExistence type="predicted"/>
<dbReference type="SMART" id="SM00237">
    <property type="entry name" value="Calx_beta"/>
    <property type="match status" value="1"/>
</dbReference>
<keyword evidence="1" id="KW-0732">Signal</keyword>
<gene>
    <name evidence="7" type="ORF">SIN8267_03583</name>
</gene>
<keyword evidence="8" id="KW-1185">Reference proteome</keyword>
<dbReference type="CDD" id="cd00198">
    <property type="entry name" value="vWFA"/>
    <property type="match status" value="1"/>
</dbReference>
<dbReference type="InterPro" id="IPR036465">
    <property type="entry name" value="vWFA_dom_sf"/>
</dbReference>
<dbReference type="SUPFAM" id="SSF141072">
    <property type="entry name" value="CalX-like"/>
    <property type="match status" value="7"/>
</dbReference>
<evidence type="ECO:0008006" key="9">
    <source>
        <dbReference type="Google" id="ProtNLM"/>
    </source>
</evidence>
<dbReference type="Pfam" id="PF17803">
    <property type="entry name" value="Cadherin_4"/>
    <property type="match status" value="1"/>
</dbReference>
<organism evidence="7 8">
    <name type="scientific">Sinobacterium norvegicum</name>
    <dbReference type="NCBI Taxonomy" id="1641715"/>
    <lineage>
        <taxon>Bacteria</taxon>
        <taxon>Pseudomonadati</taxon>
        <taxon>Pseudomonadota</taxon>
        <taxon>Gammaproteobacteria</taxon>
        <taxon>Cellvibrionales</taxon>
        <taxon>Spongiibacteraceae</taxon>
        <taxon>Sinobacterium</taxon>
    </lineage>
</organism>
<dbReference type="InterPro" id="IPR040853">
    <property type="entry name" value="RapA2_cadherin-like"/>
</dbReference>
<dbReference type="Pfam" id="PF13519">
    <property type="entry name" value="VWA_2"/>
    <property type="match status" value="1"/>
</dbReference>
<dbReference type="Gene3D" id="2.60.40.2030">
    <property type="match status" value="3"/>
</dbReference>
<evidence type="ECO:0000259" key="5">
    <source>
        <dbReference type="PROSITE" id="PS50234"/>
    </source>
</evidence>
<feature type="domain" description="VWFA" evidence="5">
    <location>
        <begin position="2410"/>
        <end position="2592"/>
    </location>
</feature>
<dbReference type="RefSeq" id="WP_237446112.1">
    <property type="nucleotide sequence ID" value="NZ_CAKLPX010000009.1"/>
</dbReference>
<evidence type="ECO:0000313" key="7">
    <source>
        <dbReference type="EMBL" id="CAH0993433.1"/>
    </source>
</evidence>
<comment type="caution">
    <text evidence="7">The sequence shown here is derived from an EMBL/GenBank/DDBJ whole genome shotgun (WGS) entry which is preliminary data.</text>
</comment>
<dbReference type="Proteomes" id="UP000838100">
    <property type="component" value="Unassembled WGS sequence"/>
</dbReference>
<protein>
    <recommendedName>
        <fullName evidence="9">Cadherin domain-containing protein</fullName>
    </recommendedName>
</protein>